<dbReference type="OrthoDB" id="9811743at2"/>
<dbReference type="HOGENOM" id="CLU_007383_1_7_9"/>
<dbReference type="Pfam" id="PF01370">
    <property type="entry name" value="Epimerase"/>
    <property type="match status" value="1"/>
</dbReference>
<dbReference type="EC" id="5.1.3.2" evidence="3"/>
<dbReference type="EMBL" id="ACKU01000014">
    <property type="protein sequence ID" value="EER74738.1"/>
    <property type="molecule type" value="Genomic_DNA"/>
</dbReference>
<keyword evidence="3" id="KW-0413">Isomerase</keyword>
<dbReference type="InterPro" id="IPR001509">
    <property type="entry name" value="Epimerase_deHydtase"/>
</dbReference>
<dbReference type="RefSeq" id="WP_002828829.1">
    <property type="nucleotide sequence ID" value="NZ_GG697132.1"/>
</dbReference>
<dbReference type="eggNOG" id="COG0451">
    <property type="taxonomic scope" value="Bacteria"/>
</dbReference>
<dbReference type="PANTHER" id="PTHR43000">
    <property type="entry name" value="DTDP-D-GLUCOSE 4,6-DEHYDRATASE-RELATED"/>
    <property type="match status" value="1"/>
</dbReference>
<dbReference type="AlphaFoldDB" id="C5RB69"/>
<reference evidence="3 4" key="1">
    <citation type="submission" date="2009-04" db="EMBL/GenBank/DDBJ databases">
        <authorList>
            <person name="Qin X."/>
            <person name="Bachman B."/>
            <person name="Battles P."/>
            <person name="Bell A."/>
            <person name="Bess C."/>
            <person name="Bickham C."/>
            <person name="Chaboub L."/>
            <person name="Chen D."/>
            <person name="Coyle M."/>
            <person name="Deiros D.R."/>
            <person name="Dinh H."/>
            <person name="Forbes L."/>
            <person name="Fowler G."/>
            <person name="Francisco L."/>
            <person name="Fu Q."/>
            <person name="Gubbala S."/>
            <person name="Hale W."/>
            <person name="Han Y."/>
            <person name="Hemphill L."/>
            <person name="Highlander S.K."/>
            <person name="Hirani K."/>
            <person name="Hogues M."/>
            <person name="Jackson L."/>
            <person name="Jakkamsetti A."/>
            <person name="Javaid M."/>
            <person name="Jiang H."/>
            <person name="Korchina V."/>
            <person name="Kovar C."/>
            <person name="Lara F."/>
            <person name="Lee S."/>
            <person name="Mata R."/>
            <person name="Mathew T."/>
            <person name="Moen C."/>
            <person name="Morales K."/>
            <person name="Munidasa M."/>
            <person name="Nazareth L."/>
            <person name="Ngo R."/>
            <person name="Nguyen L."/>
            <person name="Okwuonu G."/>
            <person name="Ongeri F."/>
            <person name="Patil S."/>
            <person name="Petrosino J."/>
            <person name="Pham C."/>
            <person name="Pham P."/>
            <person name="Pu L.-L."/>
            <person name="Puazo M."/>
            <person name="Raj R."/>
            <person name="Reid J."/>
            <person name="Rouhana J."/>
            <person name="Saada N."/>
            <person name="Shang Y."/>
            <person name="Simmons D."/>
            <person name="Thornton R."/>
            <person name="Warren J."/>
            <person name="Weissenberger G."/>
            <person name="Zhang J."/>
            <person name="Zhang L."/>
            <person name="Zhou C."/>
            <person name="Zhu D."/>
            <person name="Muzny D."/>
            <person name="Worley K."/>
            <person name="Gibbs R."/>
        </authorList>
    </citation>
    <scope>NUCLEOTIDE SEQUENCE [LARGE SCALE GENOMIC DNA]</scope>
    <source>
        <strain evidence="3 4">ATCC 33313</strain>
    </source>
</reference>
<proteinExistence type="inferred from homology"/>
<gene>
    <name evidence="3" type="primary">galE</name>
    <name evidence="3" type="ORF">HMPREF0877_1214</name>
</gene>
<comment type="caution">
    <text evidence="3">The sequence shown here is derived from an EMBL/GenBank/DDBJ whole genome shotgun (WGS) entry which is preliminary data.</text>
</comment>
<name>C5RB69_WEIPA</name>
<evidence type="ECO:0000256" key="1">
    <source>
        <dbReference type="ARBA" id="ARBA00007637"/>
    </source>
</evidence>
<dbReference type="STRING" id="585506.HMPREF0877_1214"/>
<evidence type="ECO:0000313" key="3">
    <source>
        <dbReference type="EMBL" id="EER74738.1"/>
    </source>
</evidence>
<dbReference type="Gene3D" id="3.40.50.720">
    <property type="entry name" value="NAD(P)-binding Rossmann-like Domain"/>
    <property type="match status" value="1"/>
</dbReference>
<feature type="domain" description="NAD-dependent epimerase/dehydratase" evidence="2">
    <location>
        <begin position="5"/>
        <end position="244"/>
    </location>
</feature>
<dbReference type="InterPro" id="IPR036291">
    <property type="entry name" value="NAD(P)-bd_dom_sf"/>
</dbReference>
<dbReference type="Gene3D" id="3.90.25.10">
    <property type="entry name" value="UDP-galactose 4-epimerase, domain 1"/>
    <property type="match status" value="1"/>
</dbReference>
<evidence type="ECO:0000259" key="2">
    <source>
        <dbReference type="Pfam" id="PF01370"/>
    </source>
</evidence>
<dbReference type="GO" id="GO:0003978">
    <property type="term" value="F:UDP-glucose 4-epimerase activity"/>
    <property type="evidence" value="ECO:0007669"/>
    <property type="project" value="UniProtKB-EC"/>
</dbReference>
<dbReference type="SUPFAM" id="SSF51735">
    <property type="entry name" value="NAD(P)-binding Rossmann-fold domains"/>
    <property type="match status" value="1"/>
</dbReference>
<accession>C5RB69</accession>
<organism evidence="3 4">
    <name type="scientific">Weissella paramesenteroides ATCC 33313</name>
    <dbReference type="NCBI Taxonomy" id="585506"/>
    <lineage>
        <taxon>Bacteria</taxon>
        <taxon>Bacillati</taxon>
        <taxon>Bacillota</taxon>
        <taxon>Bacilli</taxon>
        <taxon>Lactobacillales</taxon>
        <taxon>Lactobacillaceae</taxon>
        <taxon>Weissella</taxon>
    </lineage>
</organism>
<comment type="similarity">
    <text evidence="1">Belongs to the NAD(P)-dependent epimerase/dehydratase family.</text>
</comment>
<keyword evidence="4" id="KW-1185">Reference proteome</keyword>
<dbReference type="Proteomes" id="UP000004528">
    <property type="component" value="Unassembled WGS sequence"/>
</dbReference>
<sequence length="310" mass="34767">MGKNILVTGGAGFIGSHVVERHVKEGNNVIIVDDLSMGSRENIVNSDHVIFYQKSITDYEFMSYLLKKYNFNVIYLLAAIASVADTIKRPYESHQVNQEANLFIMETLRINKLFPERVLFSSSAATYGALPKLPKKEDGAVLPATPYAIDKYATERYILTYAHLYNIPTVAVRFFNVYGPRQNPKSPYSGVLSIVSHCLKQNVKFSLFGDGLQTRDFIYIKDVISALKLAETTDKMIGDVFNVATGSSHTLLDAIADLEMVSGKKLQIKKFEPRIGDIRDSKADISKLKSFGFRPKYTFSEGAKAYWDSL</sequence>
<evidence type="ECO:0000313" key="4">
    <source>
        <dbReference type="Proteomes" id="UP000004528"/>
    </source>
</evidence>
<protein>
    <submittedName>
        <fullName evidence="3">NAD dependent epimerase/dehydratase family protein</fullName>
        <ecNumber evidence="3">5.1.3.2</ecNumber>
    </submittedName>
</protein>